<dbReference type="GO" id="GO:0000155">
    <property type="term" value="F:phosphorelay sensor kinase activity"/>
    <property type="evidence" value="ECO:0007669"/>
    <property type="project" value="InterPro"/>
</dbReference>
<dbReference type="GO" id="GO:0005524">
    <property type="term" value="F:ATP binding"/>
    <property type="evidence" value="ECO:0007669"/>
    <property type="project" value="UniProtKB-KW"/>
</dbReference>
<keyword evidence="5" id="KW-0963">Cytoplasm</keyword>
<comment type="function">
    <text evidence="13">Involved in the transmission of sensory signals from the chemoreceptors to the flagellar motors. CheA is autophosphorylated; it can transfer its phosphate group to either CheB or CheY.</text>
</comment>
<dbReference type="InterPro" id="IPR051315">
    <property type="entry name" value="Bact_Chemotaxis_CheA"/>
</dbReference>
<dbReference type="SMART" id="SM01231">
    <property type="entry name" value="H-kinase_dim"/>
    <property type="match status" value="1"/>
</dbReference>
<dbReference type="Pfam" id="PF01627">
    <property type="entry name" value="Hpt"/>
    <property type="match status" value="1"/>
</dbReference>
<dbReference type="InterPro" id="IPR036890">
    <property type="entry name" value="HATPase_C_sf"/>
</dbReference>
<dbReference type="GO" id="GO:0005737">
    <property type="term" value="C:cytoplasm"/>
    <property type="evidence" value="ECO:0007669"/>
    <property type="project" value="UniProtKB-SubCell"/>
</dbReference>
<keyword evidence="10" id="KW-0418">Kinase</keyword>
<evidence type="ECO:0000256" key="14">
    <source>
        <dbReference type="PROSITE-ProRule" id="PRU00110"/>
    </source>
</evidence>
<dbReference type="Pfam" id="PF02518">
    <property type="entry name" value="HATPase_c"/>
    <property type="match status" value="1"/>
</dbReference>
<dbReference type="FunFam" id="3.30.565.10:FF:000016">
    <property type="entry name" value="Chemotaxis protein CheA, putative"/>
    <property type="match status" value="1"/>
</dbReference>
<dbReference type="Gene3D" id="3.30.70.1110">
    <property type="entry name" value="Histidine kinase CheA-like, P2 response regulator-binding domain"/>
    <property type="match status" value="1"/>
</dbReference>
<dbReference type="SMART" id="SM00387">
    <property type="entry name" value="HATPase_c"/>
    <property type="match status" value="1"/>
</dbReference>
<evidence type="ECO:0000256" key="8">
    <source>
        <dbReference type="ARBA" id="ARBA00022679"/>
    </source>
</evidence>
<dbReference type="CDD" id="cd00088">
    <property type="entry name" value="HPT"/>
    <property type="match status" value="1"/>
</dbReference>
<sequence length="692" mass="75591">MQMVFDISQDELPIFLAEVDEHLQTLDETLVELEHRSGDSDLLQNAFRAAHTLKGMAGMIGHHRMTNLTHALETAFDGLRKGQYSVSTALIDLCLDAVDGLRALRDEVTQGLLSDYDPQPLIEAFADFTSSNKGQISNQSRVESIPHEPPQPQPIEAQSNGKKLLHIQAQIDPHSIASAARAFQLMMALQELGEISAMQPSLEQIETAQPVQTFQAQLLTKVNEDTVAEKLGQISEVEQVVVQADGTSKAVIKTEDKPQPSRPHPSAAVEKSNDQPAAAPLNQPARSRSNGSAGRGGVEMTVRTSVERLDSLMNLVGELITDRNHLFQVRNKLEAQAHNDPLVENLAETVAHISRITDQLQEEVMRIRMLPIGNLLHKFPRMVRDMSQKAGKLVDVVIHGEDTELDRSMIEEINDPLIHLVRNAIDHGIEPPDERRAAGKPERGTVTLNAWHEQGRIILTVSDDGRGIDPAVLRKKVVQKGLMTAEEAAALTDEQAVDLIFLPGFSTAEKVTDISGRGVGMDIVQTNIQRVNGTIHIETAVGRGTTFQIVLPLTLAIVPTLLVKVGSATFAIPLVMVLETLRLSPADIKTIRQKPVTLLRGSVLPLVYLRELYHIPENGQQRKRLFAVVIQSGKHRVGLVVDGFMGEEEVVVKSLGKLVGEIPGISSAAILGDGSITLIVDVPALLRLAGIH</sequence>
<evidence type="ECO:0000256" key="1">
    <source>
        <dbReference type="ARBA" id="ARBA00000085"/>
    </source>
</evidence>
<comment type="caution">
    <text evidence="19">The sequence shown here is derived from an EMBL/GenBank/DDBJ whole genome shotgun (WGS) entry which is preliminary data.</text>
</comment>
<dbReference type="Pfam" id="PF07194">
    <property type="entry name" value="P2"/>
    <property type="match status" value="1"/>
</dbReference>
<evidence type="ECO:0000256" key="11">
    <source>
        <dbReference type="ARBA" id="ARBA00022840"/>
    </source>
</evidence>
<dbReference type="SUPFAM" id="SSF50341">
    <property type="entry name" value="CheW-like"/>
    <property type="match status" value="1"/>
</dbReference>
<dbReference type="EMBL" id="DSXR01000092">
    <property type="protein sequence ID" value="HGS87791.1"/>
    <property type="molecule type" value="Genomic_DNA"/>
</dbReference>
<feature type="compositionally biased region" description="Polar residues" evidence="15">
    <location>
        <begin position="133"/>
        <end position="142"/>
    </location>
</feature>
<accession>A0A7C4Q2C8</accession>
<feature type="domain" description="Histidine kinase" evidence="16">
    <location>
        <begin position="314"/>
        <end position="555"/>
    </location>
</feature>
<dbReference type="SMART" id="SM00073">
    <property type="entry name" value="HPT"/>
    <property type="match status" value="1"/>
</dbReference>
<evidence type="ECO:0000259" key="16">
    <source>
        <dbReference type="PROSITE" id="PS50109"/>
    </source>
</evidence>
<dbReference type="AlphaFoldDB" id="A0A7C4Q2C8"/>
<name>A0A7C4Q2C8_9CHLR</name>
<dbReference type="SUPFAM" id="SSF47384">
    <property type="entry name" value="Homodimeric domain of signal transducing histidine kinase"/>
    <property type="match status" value="1"/>
</dbReference>
<proteinExistence type="predicted"/>
<keyword evidence="6" id="KW-0145">Chemotaxis</keyword>
<evidence type="ECO:0000256" key="4">
    <source>
        <dbReference type="ARBA" id="ARBA00021495"/>
    </source>
</evidence>
<dbReference type="PRINTS" id="PR00344">
    <property type="entry name" value="BCTRLSENSOR"/>
</dbReference>
<dbReference type="SUPFAM" id="SSF55052">
    <property type="entry name" value="CheY-binding domain of CheA"/>
    <property type="match status" value="1"/>
</dbReference>
<evidence type="ECO:0000259" key="17">
    <source>
        <dbReference type="PROSITE" id="PS50851"/>
    </source>
</evidence>
<dbReference type="PROSITE" id="PS50109">
    <property type="entry name" value="HIS_KIN"/>
    <property type="match status" value="1"/>
</dbReference>
<dbReference type="Gene3D" id="1.10.287.560">
    <property type="entry name" value="Histidine kinase CheA-like, homodimeric domain"/>
    <property type="match status" value="1"/>
</dbReference>
<evidence type="ECO:0000256" key="15">
    <source>
        <dbReference type="SAM" id="MobiDB-lite"/>
    </source>
</evidence>
<dbReference type="Pfam" id="PF02895">
    <property type="entry name" value="H-kinase_dim"/>
    <property type="match status" value="1"/>
</dbReference>
<dbReference type="Gene3D" id="1.20.120.160">
    <property type="entry name" value="HPT domain"/>
    <property type="match status" value="1"/>
</dbReference>
<dbReference type="InterPro" id="IPR004358">
    <property type="entry name" value="Sig_transdc_His_kin-like_C"/>
</dbReference>
<dbReference type="SUPFAM" id="SSF55874">
    <property type="entry name" value="ATPase domain of HSP90 chaperone/DNA topoisomerase II/histidine kinase"/>
    <property type="match status" value="1"/>
</dbReference>
<gene>
    <name evidence="19" type="ORF">ENT17_09250</name>
</gene>
<dbReference type="SMART" id="SM00260">
    <property type="entry name" value="CheW"/>
    <property type="match status" value="1"/>
</dbReference>
<dbReference type="InterPro" id="IPR037006">
    <property type="entry name" value="CheA-like_homodim_sf"/>
</dbReference>
<dbReference type="GO" id="GO:0006935">
    <property type="term" value="P:chemotaxis"/>
    <property type="evidence" value="ECO:0007669"/>
    <property type="project" value="UniProtKB-KW"/>
</dbReference>
<reference evidence="19" key="1">
    <citation type="journal article" date="2020" name="mSystems">
        <title>Genome- and Community-Level Interaction Insights into Carbon Utilization and Element Cycling Functions of Hydrothermarchaeota in Hydrothermal Sediment.</title>
        <authorList>
            <person name="Zhou Z."/>
            <person name="Liu Y."/>
            <person name="Xu W."/>
            <person name="Pan J."/>
            <person name="Luo Z.H."/>
            <person name="Li M."/>
        </authorList>
    </citation>
    <scope>NUCLEOTIDE SEQUENCE [LARGE SCALE GENOMIC DNA]</scope>
    <source>
        <strain evidence="19">SpSt-556</strain>
    </source>
</reference>
<dbReference type="InterPro" id="IPR036061">
    <property type="entry name" value="CheW-like_dom_sf"/>
</dbReference>
<dbReference type="CDD" id="cd00731">
    <property type="entry name" value="CheA_reg"/>
    <property type="match status" value="1"/>
</dbReference>
<comment type="catalytic activity">
    <reaction evidence="1">
        <text>ATP + protein L-histidine = ADP + protein N-phospho-L-histidine.</text>
        <dbReference type="EC" id="2.7.13.3"/>
    </reaction>
</comment>
<evidence type="ECO:0000256" key="5">
    <source>
        <dbReference type="ARBA" id="ARBA00022490"/>
    </source>
</evidence>
<evidence type="ECO:0000256" key="12">
    <source>
        <dbReference type="ARBA" id="ARBA00023012"/>
    </source>
</evidence>
<dbReference type="Gene3D" id="2.30.30.40">
    <property type="entry name" value="SH3 Domains"/>
    <property type="match status" value="1"/>
</dbReference>
<dbReference type="PROSITE" id="PS50851">
    <property type="entry name" value="CHEW"/>
    <property type="match status" value="1"/>
</dbReference>
<protein>
    <recommendedName>
        <fullName evidence="4">Chemotaxis protein CheA</fullName>
        <ecNumber evidence="3">2.7.13.3</ecNumber>
    </recommendedName>
</protein>
<dbReference type="EC" id="2.7.13.3" evidence="3"/>
<evidence type="ECO:0000313" key="19">
    <source>
        <dbReference type="EMBL" id="HGS87791.1"/>
    </source>
</evidence>
<evidence type="ECO:0000256" key="6">
    <source>
        <dbReference type="ARBA" id="ARBA00022500"/>
    </source>
</evidence>
<feature type="domain" description="HPt" evidence="18">
    <location>
        <begin position="4"/>
        <end position="108"/>
    </location>
</feature>
<dbReference type="InterPro" id="IPR002545">
    <property type="entry name" value="CheW-lke_dom"/>
</dbReference>
<keyword evidence="7 14" id="KW-0597">Phosphoprotein</keyword>
<feature type="domain" description="CheW-like" evidence="17">
    <location>
        <begin position="557"/>
        <end position="691"/>
    </location>
</feature>
<dbReference type="PROSITE" id="PS50894">
    <property type="entry name" value="HPT"/>
    <property type="match status" value="1"/>
</dbReference>
<dbReference type="SUPFAM" id="SSF47226">
    <property type="entry name" value="Histidine-containing phosphotransfer domain, HPT domain"/>
    <property type="match status" value="1"/>
</dbReference>
<dbReference type="InterPro" id="IPR005467">
    <property type="entry name" value="His_kinase_dom"/>
</dbReference>
<feature type="region of interest" description="Disordered" evidence="15">
    <location>
        <begin position="248"/>
        <end position="299"/>
    </location>
</feature>
<evidence type="ECO:0000256" key="2">
    <source>
        <dbReference type="ARBA" id="ARBA00004496"/>
    </source>
</evidence>
<dbReference type="InterPro" id="IPR036641">
    <property type="entry name" value="HPT_dom_sf"/>
</dbReference>
<dbReference type="Pfam" id="PF01584">
    <property type="entry name" value="CheW"/>
    <property type="match status" value="1"/>
</dbReference>
<evidence type="ECO:0000256" key="7">
    <source>
        <dbReference type="ARBA" id="ARBA00022553"/>
    </source>
</evidence>
<dbReference type="CDD" id="cd16916">
    <property type="entry name" value="HATPase_CheA-like"/>
    <property type="match status" value="1"/>
</dbReference>
<dbReference type="InterPro" id="IPR004105">
    <property type="entry name" value="CheA-like_dim"/>
</dbReference>
<dbReference type="InterPro" id="IPR008207">
    <property type="entry name" value="Sig_transdc_His_kin_Hpt_dom"/>
</dbReference>
<feature type="modified residue" description="Phosphohistidine" evidence="14">
    <location>
        <position position="51"/>
    </location>
</feature>
<dbReference type="InterPro" id="IPR037052">
    <property type="entry name" value="CheA-like_P2_sf"/>
</dbReference>
<dbReference type="InterPro" id="IPR003594">
    <property type="entry name" value="HATPase_dom"/>
</dbReference>
<dbReference type="Gene3D" id="3.30.565.10">
    <property type="entry name" value="Histidine kinase-like ATPase, C-terminal domain"/>
    <property type="match status" value="1"/>
</dbReference>
<evidence type="ECO:0000256" key="3">
    <source>
        <dbReference type="ARBA" id="ARBA00012438"/>
    </source>
</evidence>
<comment type="subcellular location">
    <subcellularLocation>
        <location evidence="2">Cytoplasm</location>
    </subcellularLocation>
</comment>
<dbReference type="InterPro" id="IPR035891">
    <property type="entry name" value="CheY-binding_CheA"/>
</dbReference>
<keyword evidence="11" id="KW-0067">ATP-binding</keyword>
<dbReference type="FunFam" id="2.30.30.40:FF:000048">
    <property type="entry name" value="Chemotaxis protein CheA, putative"/>
    <property type="match status" value="1"/>
</dbReference>
<evidence type="ECO:0000256" key="9">
    <source>
        <dbReference type="ARBA" id="ARBA00022741"/>
    </source>
</evidence>
<evidence type="ECO:0000256" key="10">
    <source>
        <dbReference type="ARBA" id="ARBA00022777"/>
    </source>
</evidence>
<dbReference type="PANTHER" id="PTHR43395">
    <property type="entry name" value="SENSOR HISTIDINE KINASE CHEA"/>
    <property type="match status" value="1"/>
</dbReference>
<keyword evidence="9" id="KW-0547">Nucleotide-binding</keyword>
<organism evidence="19">
    <name type="scientific">Bellilinea caldifistulae</name>
    <dbReference type="NCBI Taxonomy" id="360411"/>
    <lineage>
        <taxon>Bacteria</taxon>
        <taxon>Bacillati</taxon>
        <taxon>Chloroflexota</taxon>
        <taxon>Anaerolineae</taxon>
        <taxon>Anaerolineales</taxon>
        <taxon>Anaerolineaceae</taxon>
        <taxon>Bellilinea</taxon>
    </lineage>
</organism>
<dbReference type="InterPro" id="IPR010808">
    <property type="entry name" value="CheA_P2-bd"/>
</dbReference>
<evidence type="ECO:0000259" key="18">
    <source>
        <dbReference type="PROSITE" id="PS50894"/>
    </source>
</evidence>
<dbReference type="InterPro" id="IPR036097">
    <property type="entry name" value="HisK_dim/P_sf"/>
</dbReference>
<keyword evidence="8" id="KW-0808">Transferase</keyword>
<keyword evidence="12" id="KW-0902">Two-component regulatory system</keyword>
<feature type="region of interest" description="Disordered" evidence="15">
    <location>
        <begin position="133"/>
        <end position="157"/>
    </location>
</feature>
<evidence type="ECO:0000256" key="13">
    <source>
        <dbReference type="ARBA" id="ARBA00035100"/>
    </source>
</evidence>
<dbReference type="PANTHER" id="PTHR43395:SF10">
    <property type="entry name" value="CHEMOTAXIS PROTEIN CHEA"/>
    <property type="match status" value="1"/>
</dbReference>